<dbReference type="Proteomes" id="UP000289152">
    <property type="component" value="Unassembled WGS sequence"/>
</dbReference>
<organism evidence="2 3">
    <name type="scientific">Tremella mesenterica</name>
    <name type="common">Jelly fungus</name>
    <dbReference type="NCBI Taxonomy" id="5217"/>
    <lineage>
        <taxon>Eukaryota</taxon>
        <taxon>Fungi</taxon>
        <taxon>Dikarya</taxon>
        <taxon>Basidiomycota</taxon>
        <taxon>Agaricomycotina</taxon>
        <taxon>Tremellomycetes</taxon>
        <taxon>Tremellales</taxon>
        <taxon>Tremellaceae</taxon>
        <taxon>Tremella</taxon>
    </lineage>
</organism>
<evidence type="ECO:0000313" key="3">
    <source>
        <dbReference type="Proteomes" id="UP000289152"/>
    </source>
</evidence>
<proteinExistence type="predicted"/>
<comment type="caution">
    <text evidence="2">The sequence shown here is derived from an EMBL/GenBank/DDBJ whole genome shotgun (WGS) entry which is preliminary data.</text>
</comment>
<dbReference type="VEuPathDB" id="FungiDB:TREMEDRAFT_34323"/>
<feature type="compositionally biased region" description="Basic and acidic residues" evidence="1">
    <location>
        <begin position="67"/>
        <end position="83"/>
    </location>
</feature>
<sequence length="184" mass="20306">MSRKLDLSRFRDDDSDDDNPFVPKVSFGVYAPVDDTNGAETDTQTKLELTDLKSKVFALGNTKKSKKDLEREAEERRKKEDEEAAKLVMAEYEEAFEKPSGSTTRNRFVPAGGFVKAAATPVPVIPKGPKSMENIPRGPAAMGYGRPTRPSPPKQPSPPPGPKPRGKRAMDAFLEELKRSCLID</sequence>
<feature type="region of interest" description="Disordered" evidence="1">
    <location>
        <begin position="60"/>
        <end position="83"/>
    </location>
</feature>
<name>A0A4Q1BMI6_TREME</name>
<feature type="compositionally biased region" description="Pro residues" evidence="1">
    <location>
        <begin position="149"/>
        <end position="163"/>
    </location>
</feature>
<dbReference type="EMBL" id="SDIL01000038">
    <property type="protein sequence ID" value="RXK39026.1"/>
    <property type="molecule type" value="Genomic_DNA"/>
</dbReference>
<feature type="region of interest" description="Disordered" evidence="1">
    <location>
        <begin position="1"/>
        <end position="23"/>
    </location>
</feature>
<dbReference type="AlphaFoldDB" id="A0A4Q1BMI6"/>
<gene>
    <name evidence="2" type="ORF">M231_03756</name>
</gene>
<protein>
    <submittedName>
        <fullName evidence="2">Uncharacterized protein</fullName>
    </submittedName>
</protein>
<dbReference type="STRING" id="5217.A0A4Q1BMI6"/>
<feature type="region of interest" description="Disordered" evidence="1">
    <location>
        <begin position="122"/>
        <end position="171"/>
    </location>
</feature>
<keyword evidence="3" id="KW-1185">Reference proteome</keyword>
<dbReference type="InParanoid" id="A0A4Q1BMI6"/>
<evidence type="ECO:0000256" key="1">
    <source>
        <dbReference type="SAM" id="MobiDB-lite"/>
    </source>
</evidence>
<feature type="compositionally biased region" description="Basic and acidic residues" evidence="1">
    <location>
        <begin position="1"/>
        <end position="12"/>
    </location>
</feature>
<reference evidence="2 3" key="1">
    <citation type="submission" date="2016-06" db="EMBL/GenBank/DDBJ databases">
        <title>Evolution of pathogenesis and genome organization in the Tremellales.</title>
        <authorList>
            <person name="Cuomo C."/>
            <person name="Litvintseva A."/>
            <person name="Heitman J."/>
            <person name="Chen Y."/>
            <person name="Sun S."/>
            <person name="Springer D."/>
            <person name="Dromer F."/>
            <person name="Young S."/>
            <person name="Zeng Q."/>
            <person name="Chapman S."/>
            <person name="Gujja S."/>
            <person name="Saif S."/>
            <person name="Birren B."/>
        </authorList>
    </citation>
    <scope>NUCLEOTIDE SEQUENCE [LARGE SCALE GENOMIC DNA]</scope>
    <source>
        <strain evidence="2 3">ATCC 28783</strain>
    </source>
</reference>
<accession>A0A4Q1BMI6</accession>
<evidence type="ECO:0000313" key="2">
    <source>
        <dbReference type="EMBL" id="RXK39026.1"/>
    </source>
</evidence>